<dbReference type="EMBL" id="AMSI01000014">
    <property type="protein sequence ID" value="EKF40862.1"/>
    <property type="molecule type" value="Genomic_DNA"/>
</dbReference>
<dbReference type="STRING" id="721133.SAMN05216176_102641"/>
<feature type="region of interest" description="Disordered" evidence="1">
    <location>
        <begin position="99"/>
        <end position="124"/>
    </location>
</feature>
<feature type="compositionally biased region" description="Basic and acidic residues" evidence="1">
    <location>
        <begin position="101"/>
        <end position="117"/>
    </location>
</feature>
<protein>
    <submittedName>
        <fullName evidence="2">Uncharacterized protein</fullName>
    </submittedName>
</protein>
<evidence type="ECO:0000313" key="2">
    <source>
        <dbReference type="EMBL" id="EKF40862.1"/>
    </source>
</evidence>
<dbReference type="PATRIC" id="fig|1231190.3.peg.3772"/>
<name>K2PI73_9HYPH</name>
<reference evidence="2 3" key="1">
    <citation type="journal article" date="2012" name="J. Bacteriol.">
        <title>Genome Sequence of Nitratireductor indicus Type Strain C115.</title>
        <authorList>
            <person name="Lai Q."/>
            <person name="Li G."/>
            <person name="Yu Z."/>
            <person name="Shao Z."/>
        </authorList>
    </citation>
    <scope>NUCLEOTIDE SEQUENCE [LARGE SCALE GENOMIC DNA]</scope>
    <source>
        <strain evidence="2 3">C115</strain>
    </source>
</reference>
<keyword evidence="3" id="KW-1185">Reference proteome</keyword>
<evidence type="ECO:0000256" key="1">
    <source>
        <dbReference type="SAM" id="MobiDB-lite"/>
    </source>
</evidence>
<comment type="caution">
    <text evidence="2">The sequence shown here is derived from an EMBL/GenBank/DDBJ whole genome shotgun (WGS) entry which is preliminary data.</text>
</comment>
<dbReference type="AlphaFoldDB" id="K2PI73"/>
<proteinExistence type="predicted"/>
<evidence type="ECO:0000313" key="3">
    <source>
        <dbReference type="Proteomes" id="UP000007374"/>
    </source>
</evidence>
<dbReference type="RefSeq" id="WP_009451855.1">
    <property type="nucleotide sequence ID" value="NZ_AMSI01000014.1"/>
</dbReference>
<accession>K2PI73</accession>
<dbReference type="eggNOG" id="ENOG502ZYQ1">
    <property type="taxonomic scope" value="Bacteria"/>
</dbReference>
<sequence length="124" mass="14081">MAYTTKSALHLALWEGGGEVEVEAVITFTVTKFSPATHEQPEEPPMAEVSDFRIRKPKTGEWLACPAWISDAFESDDSFMDWLVSEAQEQNAYAEECAAEASREERHLLENEEMARHFEKHPHG</sequence>
<dbReference type="Proteomes" id="UP000007374">
    <property type="component" value="Unassembled WGS sequence"/>
</dbReference>
<gene>
    <name evidence="2" type="ORF">NA8A_18262</name>
</gene>
<organism evidence="2 3">
    <name type="scientific">Nitratireductor indicus C115</name>
    <dbReference type="NCBI Taxonomy" id="1231190"/>
    <lineage>
        <taxon>Bacteria</taxon>
        <taxon>Pseudomonadati</taxon>
        <taxon>Pseudomonadota</taxon>
        <taxon>Alphaproteobacteria</taxon>
        <taxon>Hyphomicrobiales</taxon>
        <taxon>Phyllobacteriaceae</taxon>
        <taxon>Nitratireductor</taxon>
    </lineage>
</organism>